<dbReference type="RefSeq" id="WP_011025899.1">
    <property type="nucleotide sequence ID" value="NZ_JBFNEK010000048.1"/>
</dbReference>
<evidence type="ECO:0000313" key="5">
    <source>
        <dbReference type="EMBL" id="TCO66995.1"/>
    </source>
</evidence>
<evidence type="ECO:0000256" key="3">
    <source>
        <dbReference type="ARBA" id="ARBA00022679"/>
    </source>
</evidence>
<dbReference type="InterPro" id="IPR051259">
    <property type="entry name" value="rRNA_Methyltransferase"/>
</dbReference>
<accession>A0A4R2KKF2</accession>
<dbReference type="SUPFAM" id="SSF75217">
    <property type="entry name" value="alpha/beta knot"/>
    <property type="match status" value="1"/>
</dbReference>
<dbReference type="GO" id="GO:0006396">
    <property type="term" value="P:RNA processing"/>
    <property type="evidence" value="ECO:0007669"/>
    <property type="project" value="InterPro"/>
</dbReference>
<dbReference type="Gene3D" id="3.40.1280.10">
    <property type="match status" value="1"/>
</dbReference>
<gene>
    <name evidence="5" type="ORF">EV203_10896</name>
</gene>
<dbReference type="PANTHER" id="PTHR43191:SF2">
    <property type="entry name" value="RRNA METHYLTRANSFERASE 3, MITOCHONDRIAL"/>
    <property type="match status" value="1"/>
</dbReference>
<dbReference type="OMA" id="NLGTMIR"/>
<evidence type="ECO:0000256" key="1">
    <source>
        <dbReference type="ARBA" id="ARBA00007228"/>
    </source>
</evidence>
<dbReference type="InterPro" id="IPR029064">
    <property type="entry name" value="Ribosomal_eL30-like_sf"/>
</dbReference>
<protein>
    <submittedName>
        <fullName evidence="5">TrmH family RNA methyltransferase</fullName>
    </submittedName>
</protein>
<dbReference type="InterPro" id="IPR029028">
    <property type="entry name" value="Alpha/beta_knot_MTases"/>
</dbReference>
<dbReference type="InterPro" id="IPR013123">
    <property type="entry name" value="SpoU_subst-bd"/>
</dbReference>
<organism evidence="5 6">
    <name type="scientific">Caldanaerobacter subterraneus</name>
    <dbReference type="NCBI Taxonomy" id="911092"/>
    <lineage>
        <taxon>Bacteria</taxon>
        <taxon>Bacillati</taxon>
        <taxon>Bacillota</taxon>
        <taxon>Clostridia</taxon>
        <taxon>Thermoanaerobacterales</taxon>
        <taxon>Thermoanaerobacteraceae</taxon>
        <taxon>Caldanaerobacter</taxon>
    </lineage>
</organism>
<dbReference type="SUPFAM" id="SSF55315">
    <property type="entry name" value="L30e-like"/>
    <property type="match status" value="1"/>
</dbReference>
<dbReference type="PANTHER" id="PTHR43191">
    <property type="entry name" value="RRNA METHYLTRANSFERASE 3"/>
    <property type="match status" value="1"/>
</dbReference>
<dbReference type="GO" id="GO:0005737">
    <property type="term" value="C:cytoplasm"/>
    <property type="evidence" value="ECO:0007669"/>
    <property type="project" value="UniProtKB-ARBA"/>
</dbReference>
<dbReference type="Proteomes" id="UP000294886">
    <property type="component" value="Unassembled WGS sequence"/>
</dbReference>
<comment type="similarity">
    <text evidence="1">Belongs to the class IV-like SAM-binding methyltransferase superfamily. RNA methyltransferase TrmH family.</text>
</comment>
<evidence type="ECO:0000259" key="4">
    <source>
        <dbReference type="SMART" id="SM00967"/>
    </source>
</evidence>
<dbReference type="CDD" id="cd18095">
    <property type="entry name" value="SpoU-like_rRNA-MTase"/>
    <property type="match status" value="1"/>
</dbReference>
<dbReference type="InterPro" id="IPR001537">
    <property type="entry name" value="SpoU_MeTrfase"/>
</dbReference>
<reference evidence="5 6" key="1">
    <citation type="submission" date="2019-03" db="EMBL/GenBank/DDBJ databases">
        <title>Genomic Encyclopedia of Type Strains, Phase IV (KMG-IV): sequencing the most valuable type-strain genomes for metagenomic binning, comparative biology and taxonomic classification.</title>
        <authorList>
            <person name="Goeker M."/>
        </authorList>
    </citation>
    <scope>NUCLEOTIDE SEQUENCE [LARGE SCALE GENOMIC DNA]</scope>
    <source>
        <strain evidence="5 6">DSM 13054</strain>
    </source>
</reference>
<dbReference type="GO" id="GO:0032259">
    <property type="term" value="P:methylation"/>
    <property type="evidence" value="ECO:0007669"/>
    <property type="project" value="UniProtKB-KW"/>
</dbReference>
<dbReference type="GO" id="GO:0003723">
    <property type="term" value="F:RNA binding"/>
    <property type="evidence" value="ECO:0007669"/>
    <property type="project" value="InterPro"/>
</dbReference>
<dbReference type="EMBL" id="SLWU01000008">
    <property type="protein sequence ID" value="TCO66995.1"/>
    <property type="molecule type" value="Genomic_DNA"/>
</dbReference>
<keyword evidence="2 5" id="KW-0489">Methyltransferase</keyword>
<feature type="domain" description="RNA 2-O ribose methyltransferase substrate binding" evidence="4">
    <location>
        <begin position="30"/>
        <end position="96"/>
    </location>
</feature>
<dbReference type="Pfam" id="PF00588">
    <property type="entry name" value="SpoU_methylase"/>
    <property type="match status" value="1"/>
</dbReference>
<dbReference type="InterPro" id="IPR029026">
    <property type="entry name" value="tRNA_m1G_MTases_N"/>
</dbReference>
<proteinExistence type="inferred from homology"/>
<dbReference type="GO" id="GO:0008173">
    <property type="term" value="F:RNA methyltransferase activity"/>
    <property type="evidence" value="ECO:0007669"/>
    <property type="project" value="InterPro"/>
</dbReference>
<dbReference type="AlphaFoldDB" id="A0A4R2KKF2"/>
<dbReference type="InterPro" id="IPR053888">
    <property type="entry name" value="MRM3-like_sub_bind"/>
</dbReference>
<dbReference type="Pfam" id="PF22435">
    <property type="entry name" value="MRM3-like_sub_bind"/>
    <property type="match status" value="1"/>
</dbReference>
<sequence length="266" mass="29987">MLITSEDNSFIKKIKKLKDKKGRYEEKLFFVEGLNSVKEALDSDFKVEYVVVGEDVEFEFKGDFKLIRIANKLFKKISDTVTPQKIMAIVRMPVYREEDFIKEEGVYVIADNVQDPGNLGTIIRTADAFGADAVFTINNSVDIYNPKVLRASMGSIFHIPVIATANEVLYKLKGKGVKVFATHLKGEKFVHEVEIDKGTAFILGNEARGVSSLDFVDGFIKIPMTGRAESLNVSIAAAIFLYESQRQRLIKNKQNGIILKKYSQMR</sequence>
<evidence type="ECO:0000256" key="2">
    <source>
        <dbReference type="ARBA" id="ARBA00022603"/>
    </source>
</evidence>
<dbReference type="Gene3D" id="3.30.1330.30">
    <property type="match status" value="1"/>
</dbReference>
<keyword evidence="3 5" id="KW-0808">Transferase</keyword>
<evidence type="ECO:0000313" key="6">
    <source>
        <dbReference type="Proteomes" id="UP000294886"/>
    </source>
</evidence>
<name>A0A4R2KKF2_9THEO</name>
<comment type="caution">
    <text evidence="5">The sequence shown here is derived from an EMBL/GenBank/DDBJ whole genome shotgun (WGS) entry which is preliminary data.</text>
</comment>
<dbReference type="SMART" id="SM00967">
    <property type="entry name" value="SpoU_sub_bind"/>
    <property type="match status" value="1"/>
</dbReference>